<feature type="transmembrane region" description="Helical" evidence="3">
    <location>
        <begin position="120"/>
        <end position="138"/>
    </location>
</feature>
<dbReference type="InterPro" id="IPR037185">
    <property type="entry name" value="EmrE-like"/>
</dbReference>
<organism evidence="5 6">
    <name type="scientific">Rossellomorea marisflavi</name>
    <dbReference type="NCBI Taxonomy" id="189381"/>
    <lineage>
        <taxon>Bacteria</taxon>
        <taxon>Bacillati</taxon>
        <taxon>Bacillota</taxon>
        <taxon>Bacilli</taxon>
        <taxon>Bacillales</taxon>
        <taxon>Bacillaceae</taxon>
        <taxon>Rossellomorea</taxon>
    </lineage>
</organism>
<comment type="caution">
    <text evidence="5">The sequence shown here is derived from an EMBL/GenBank/DDBJ whole genome shotgun (WGS) entry which is preliminary data.</text>
</comment>
<keyword evidence="3" id="KW-0472">Membrane</keyword>
<feature type="transmembrane region" description="Helical" evidence="3">
    <location>
        <begin position="207"/>
        <end position="226"/>
    </location>
</feature>
<dbReference type="PANTHER" id="PTHR22911:SF102">
    <property type="entry name" value="MEMBRANE PROTEIN"/>
    <property type="match status" value="1"/>
</dbReference>
<feature type="transmembrane region" description="Helical" evidence="3">
    <location>
        <begin position="238"/>
        <end position="258"/>
    </location>
</feature>
<name>A0A0M0G333_9BACI</name>
<evidence type="ECO:0000256" key="2">
    <source>
        <dbReference type="ARBA" id="ARBA00007362"/>
    </source>
</evidence>
<dbReference type="AlphaFoldDB" id="A0A0M0G333"/>
<dbReference type="RefSeq" id="WP_053429358.1">
    <property type="nucleotide sequence ID" value="NZ_JAUKEF010000002.1"/>
</dbReference>
<keyword evidence="3" id="KW-0812">Transmembrane</keyword>
<keyword evidence="3" id="KW-1133">Transmembrane helix</keyword>
<sequence>MHQVSLLRFALAMAIFGSVGFFSKLTGLPYIELIAVRLLCAALFLFVIWLFKRERRIGSYDWREVGMILLCAVANLLNWLCLFASFEKTSVTIAISLYHLAPLFVLIAGRFLFRERWQSRTVFAIALSFIGTICIMGLKAGGFSLLDGEGIAYGMMAALFYAVTMLLGKGVTKSSLYAVTLLQMIIGLLILLPFVDYSAFFSLSYEQWGYSILTGVVHTGFVYLLFFQSLRHLTARTISLMVFIDPAVAILLDILLSGFRPDRIQSAGIILIFAGMLVSISPRKRKTADALELDKLIS</sequence>
<evidence type="ECO:0000256" key="1">
    <source>
        <dbReference type="ARBA" id="ARBA00004127"/>
    </source>
</evidence>
<dbReference type="PATRIC" id="fig|189381.12.peg.4555"/>
<dbReference type="GO" id="GO:0016020">
    <property type="term" value="C:membrane"/>
    <property type="evidence" value="ECO:0007669"/>
    <property type="project" value="InterPro"/>
</dbReference>
<feature type="transmembrane region" description="Helical" evidence="3">
    <location>
        <begin position="30"/>
        <end position="51"/>
    </location>
</feature>
<feature type="transmembrane region" description="Helical" evidence="3">
    <location>
        <begin position="92"/>
        <end position="113"/>
    </location>
</feature>
<comment type="similarity">
    <text evidence="2">Belongs to the EamA transporter family.</text>
</comment>
<dbReference type="InterPro" id="IPR000620">
    <property type="entry name" value="EamA_dom"/>
</dbReference>
<gene>
    <name evidence="5" type="ORF">AF331_17710</name>
</gene>
<dbReference type="Gene3D" id="1.10.3730.20">
    <property type="match status" value="1"/>
</dbReference>
<proteinExistence type="inferred from homology"/>
<keyword evidence="6" id="KW-1185">Reference proteome</keyword>
<evidence type="ECO:0000259" key="4">
    <source>
        <dbReference type="Pfam" id="PF00892"/>
    </source>
</evidence>
<feature type="transmembrane region" description="Helical" evidence="3">
    <location>
        <begin position="63"/>
        <end position="86"/>
    </location>
</feature>
<evidence type="ECO:0000256" key="3">
    <source>
        <dbReference type="SAM" id="Phobius"/>
    </source>
</evidence>
<reference evidence="6" key="1">
    <citation type="submission" date="2015-07" db="EMBL/GenBank/DDBJ databases">
        <title>Fjat-14235 jcm11544.</title>
        <authorList>
            <person name="Liu B."/>
            <person name="Wang J."/>
            <person name="Zhu Y."/>
            <person name="Liu G."/>
            <person name="Chen Q."/>
            <person name="Chen Z."/>
            <person name="Lan J."/>
            <person name="Che J."/>
            <person name="Ge C."/>
            <person name="Shi H."/>
            <person name="Pan Z."/>
            <person name="Liu X."/>
        </authorList>
    </citation>
    <scope>NUCLEOTIDE SEQUENCE [LARGE SCALE GENOMIC DNA]</scope>
    <source>
        <strain evidence="6">JCM 11544</strain>
    </source>
</reference>
<dbReference type="EMBL" id="LGUE01000005">
    <property type="protein sequence ID" value="KON83977.1"/>
    <property type="molecule type" value="Genomic_DNA"/>
</dbReference>
<feature type="transmembrane region" description="Helical" evidence="3">
    <location>
        <begin position="264"/>
        <end position="281"/>
    </location>
</feature>
<comment type="subcellular location">
    <subcellularLocation>
        <location evidence="1">Endomembrane system</location>
        <topology evidence="1">Multi-pass membrane protein</topology>
    </subcellularLocation>
</comment>
<protein>
    <submittedName>
        <fullName evidence="5">Transporter</fullName>
    </submittedName>
</protein>
<dbReference type="Proteomes" id="UP000037405">
    <property type="component" value="Unassembled WGS sequence"/>
</dbReference>
<dbReference type="OrthoDB" id="9814238at2"/>
<feature type="domain" description="EamA" evidence="4">
    <location>
        <begin position="150"/>
        <end position="279"/>
    </location>
</feature>
<evidence type="ECO:0000313" key="6">
    <source>
        <dbReference type="Proteomes" id="UP000037405"/>
    </source>
</evidence>
<feature type="transmembrane region" description="Helical" evidence="3">
    <location>
        <begin position="175"/>
        <end position="195"/>
    </location>
</feature>
<feature type="domain" description="EamA" evidence="4">
    <location>
        <begin position="9"/>
        <end position="136"/>
    </location>
</feature>
<dbReference type="SUPFAM" id="SSF103481">
    <property type="entry name" value="Multidrug resistance efflux transporter EmrE"/>
    <property type="match status" value="2"/>
</dbReference>
<dbReference type="Pfam" id="PF00892">
    <property type="entry name" value="EamA"/>
    <property type="match status" value="2"/>
</dbReference>
<feature type="transmembrane region" description="Helical" evidence="3">
    <location>
        <begin position="150"/>
        <end position="168"/>
    </location>
</feature>
<accession>A0A0M0G333</accession>
<evidence type="ECO:0000313" key="5">
    <source>
        <dbReference type="EMBL" id="KON83977.1"/>
    </source>
</evidence>
<dbReference type="PANTHER" id="PTHR22911">
    <property type="entry name" value="ACYL-MALONYL CONDENSING ENZYME-RELATED"/>
    <property type="match status" value="1"/>
</dbReference>
<dbReference type="STRING" id="189381.GCA_900166615_02411"/>